<keyword evidence="3" id="KW-0425">Lantibiotic</keyword>
<dbReference type="NCBIfam" id="TIGR03731">
    <property type="entry name" value="lantibio_gallid"/>
    <property type="match status" value="1"/>
</dbReference>
<proteinExistence type="inferred from homology"/>
<dbReference type="Proteomes" id="UP000830115">
    <property type="component" value="Chromosome"/>
</dbReference>
<dbReference type="NCBIfam" id="NF038155">
    <property type="entry name" value="lanthi_I_FDLD"/>
    <property type="match status" value="1"/>
</dbReference>
<organism evidence="6 7">
    <name type="scientific">Streptomyces halobius</name>
    <dbReference type="NCBI Taxonomy" id="2879846"/>
    <lineage>
        <taxon>Bacteria</taxon>
        <taxon>Bacillati</taxon>
        <taxon>Actinomycetota</taxon>
        <taxon>Actinomycetes</taxon>
        <taxon>Kitasatosporales</taxon>
        <taxon>Streptomycetaceae</taxon>
        <taxon>Streptomyces</taxon>
    </lineage>
</organism>
<dbReference type="InterPro" id="IPR006079">
    <property type="entry name" value="Lantibiotic_typ-A_Bacillales"/>
</dbReference>
<dbReference type="PRINTS" id="PR00324">
    <property type="entry name" value="NISIN"/>
</dbReference>
<keyword evidence="7" id="KW-1185">Reference proteome</keyword>
<evidence type="ECO:0000313" key="7">
    <source>
        <dbReference type="Proteomes" id="UP000830115"/>
    </source>
</evidence>
<evidence type="ECO:0000256" key="2">
    <source>
        <dbReference type="ARBA" id="ARBA00022529"/>
    </source>
</evidence>
<keyword evidence="2" id="KW-0929">Antimicrobial</keyword>
<evidence type="ECO:0000256" key="5">
    <source>
        <dbReference type="ARBA" id="ARBA00023048"/>
    </source>
</evidence>
<keyword evidence="4" id="KW-0044">Antibiotic</keyword>
<reference evidence="6" key="1">
    <citation type="submission" date="2021-10" db="EMBL/GenBank/DDBJ databases">
        <title>Streptomyces nigrumlapis sp.nov.,an antimicrobial producing actinobacterium isolated from Black Gobi rocks.</title>
        <authorList>
            <person name="Wen Y."/>
            <person name="Zhang W."/>
            <person name="Liu X.G."/>
        </authorList>
    </citation>
    <scope>NUCLEOTIDE SEQUENCE</scope>
    <source>
        <strain evidence="6">ST13-2-2</strain>
    </source>
</reference>
<evidence type="ECO:0000313" key="6">
    <source>
        <dbReference type="EMBL" id="UQA94459.1"/>
    </source>
</evidence>
<dbReference type="EMBL" id="CP086322">
    <property type="protein sequence ID" value="UQA94459.1"/>
    <property type="molecule type" value="Genomic_DNA"/>
</dbReference>
<evidence type="ECO:0000256" key="1">
    <source>
        <dbReference type="ARBA" id="ARBA00009379"/>
    </source>
</evidence>
<evidence type="ECO:0000256" key="3">
    <source>
        <dbReference type="ARBA" id="ARBA00022789"/>
    </source>
</evidence>
<name>A0ABY4M9J7_9ACTN</name>
<evidence type="ECO:0000256" key="4">
    <source>
        <dbReference type="ARBA" id="ARBA00023022"/>
    </source>
</evidence>
<protein>
    <submittedName>
        <fullName evidence="6">Gallidermin/nisin family lantibiotic</fullName>
    </submittedName>
</protein>
<keyword evidence="5" id="KW-0078">Bacteriocin</keyword>
<comment type="similarity">
    <text evidence="1">Belongs to the type A lantibiotic family.</text>
</comment>
<accession>A0ABY4M9J7</accession>
<sequence>MGTYLKGGNMSDFDLDAKVVADDAGEMTPYITSVSLCTPGCVTAAGCTTAKCTQGCHISK</sequence>
<gene>
    <name evidence="6" type="ORF">K9S39_23680</name>
</gene>